<sequence>MKQTNNIVFRYFLVVLLSISTVTGCGTFTSKLSQRPPSLLNRETDADTKAILDRLYTHYQQWQGTPYRLGGESRSGIDCSALVRTVYQSAFGVDLPRLTGVQAQLGNEIGRHELKAGDLVFFKTGKRTQHVGIYLEDRKFLHASTSVGVTISRMDNTYWRNKYWKSVRI</sequence>
<dbReference type="SUPFAM" id="SSF54001">
    <property type="entry name" value="Cysteine proteinases"/>
    <property type="match status" value="1"/>
</dbReference>
<keyword evidence="8" id="KW-1185">Reference proteome</keyword>
<keyword evidence="3" id="KW-0732">Signal</keyword>
<dbReference type="AlphaFoldDB" id="A0A1G5SGF5"/>
<evidence type="ECO:0000313" key="8">
    <source>
        <dbReference type="Proteomes" id="UP000198729"/>
    </source>
</evidence>
<name>A0A1G5SGF5_9PROT</name>
<dbReference type="InterPro" id="IPR000064">
    <property type="entry name" value="NLP_P60_dom"/>
</dbReference>
<keyword evidence="4" id="KW-0378">Hydrolase</keyword>
<organism evidence="7 8">
    <name type="scientific">Nitrosomonas mobilis</name>
    <dbReference type="NCBI Taxonomy" id="51642"/>
    <lineage>
        <taxon>Bacteria</taxon>
        <taxon>Pseudomonadati</taxon>
        <taxon>Pseudomonadota</taxon>
        <taxon>Betaproteobacteria</taxon>
        <taxon>Nitrosomonadales</taxon>
        <taxon>Nitrosomonadaceae</taxon>
        <taxon>Nitrosomonas</taxon>
    </lineage>
</organism>
<dbReference type="OrthoDB" id="9807055at2"/>
<dbReference type="EMBL" id="FMWO01000055">
    <property type="protein sequence ID" value="SCZ85950.1"/>
    <property type="molecule type" value="Genomic_DNA"/>
</dbReference>
<evidence type="ECO:0000313" key="7">
    <source>
        <dbReference type="EMBL" id="SCZ85950.1"/>
    </source>
</evidence>
<evidence type="ECO:0000259" key="6">
    <source>
        <dbReference type="PROSITE" id="PS51935"/>
    </source>
</evidence>
<feature type="domain" description="NlpC/P60" evidence="6">
    <location>
        <begin position="45"/>
        <end position="169"/>
    </location>
</feature>
<evidence type="ECO:0000256" key="2">
    <source>
        <dbReference type="ARBA" id="ARBA00022670"/>
    </source>
</evidence>
<dbReference type="Gene3D" id="3.90.1720.10">
    <property type="entry name" value="endopeptidase domain like (from Nostoc punctiforme)"/>
    <property type="match status" value="1"/>
</dbReference>
<evidence type="ECO:0000256" key="4">
    <source>
        <dbReference type="ARBA" id="ARBA00022801"/>
    </source>
</evidence>
<dbReference type="RefSeq" id="WP_090286658.1">
    <property type="nucleotide sequence ID" value="NZ_FMWO01000055.1"/>
</dbReference>
<dbReference type="PANTHER" id="PTHR47360:SF1">
    <property type="entry name" value="ENDOPEPTIDASE NLPC-RELATED"/>
    <property type="match status" value="1"/>
</dbReference>
<evidence type="ECO:0000256" key="3">
    <source>
        <dbReference type="ARBA" id="ARBA00022729"/>
    </source>
</evidence>
<evidence type="ECO:0000256" key="1">
    <source>
        <dbReference type="ARBA" id="ARBA00007074"/>
    </source>
</evidence>
<dbReference type="PANTHER" id="PTHR47360">
    <property type="entry name" value="MUREIN DD-ENDOPEPTIDASE MEPS/MUREIN LD-CARBOXYPEPTIDASE"/>
    <property type="match status" value="1"/>
</dbReference>
<dbReference type="Pfam" id="PF00877">
    <property type="entry name" value="NLPC_P60"/>
    <property type="match status" value="1"/>
</dbReference>
<dbReference type="PROSITE" id="PS51257">
    <property type="entry name" value="PROKAR_LIPOPROTEIN"/>
    <property type="match status" value="1"/>
</dbReference>
<dbReference type="InterPro" id="IPR052062">
    <property type="entry name" value="Murein_DD/LD_carboxypeptidase"/>
</dbReference>
<evidence type="ECO:0000256" key="5">
    <source>
        <dbReference type="ARBA" id="ARBA00022807"/>
    </source>
</evidence>
<reference evidence="7 8" key="1">
    <citation type="submission" date="2016-10" db="EMBL/GenBank/DDBJ databases">
        <authorList>
            <person name="de Groot N.N."/>
        </authorList>
    </citation>
    <scope>NUCLEOTIDE SEQUENCE [LARGE SCALE GENOMIC DNA]</scope>
    <source>
        <strain evidence="7">1</strain>
    </source>
</reference>
<gene>
    <name evidence="7" type="ORF">NSMM_470019</name>
</gene>
<accession>A0A1G5SGF5</accession>
<dbReference type="STRING" id="51642.NSMM_470019"/>
<keyword evidence="5" id="KW-0788">Thiol protease</keyword>
<dbReference type="PROSITE" id="PS51935">
    <property type="entry name" value="NLPC_P60"/>
    <property type="match status" value="1"/>
</dbReference>
<proteinExistence type="inferred from homology"/>
<protein>
    <submittedName>
        <fullName evidence="7">NLP/P60</fullName>
    </submittedName>
</protein>
<keyword evidence="2" id="KW-0645">Protease</keyword>
<dbReference type="InterPro" id="IPR038765">
    <property type="entry name" value="Papain-like_cys_pep_sf"/>
</dbReference>
<dbReference type="Proteomes" id="UP000198729">
    <property type="component" value="Unassembled WGS sequence"/>
</dbReference>
<comment type="similarity">
    <text evidence="1">Belongs to the peptidase C40 family.</text>
</comment>
<dbReference type="GO" id="GO:0006508">
    <property type="term" value="P:proteolysis"/>
    <property type="evidence" value="ECO:0007669"/>
    <property type="project" value="UniProtKB-KW"/>
</dbReference>
<dbReference type="GO" id="GO:0008234">
    <property type="term" value="F:cysteine-type peptidase activity"/>
    <property type="evidence" value="ECO:0007669"/>
    <property type="project" value="UniProtKB-KW"/>
</dbReference>